<protein>
    <submittedName>
        <fullName evidence="1">Uncharacterized protein</fullName>
    </submittedName>
</protein>
<dbReference type="InterPro" id="IPR021838">
    <property type="entry name" value="DUF3431"/>
</dbReference>
<dbReference type="Pfam" id="PF11913">
    <property type="entry name" value="DUF3431"/>
    <property type="match status" value="1"/>
</dbReference>
<evidence type="ECO:0000313" key="1">
    <source>
        <dbReference type="EMBL" id="CAD9542018.1"/>
    </source>
</evidence>
<sequence length="241" mass="26891">MSEKYAPLRQTVDELSALRGEVAVLRAAVATQSTQIQQIQQQLSGVGLATPKSATKIRRHRDAQSAWQTNLVLVVATVKGRLPARALNSWARNTSTSTTVVYQRLDPSSPHYSSNVAFEAGVHIQFIVDHYDDLPNQTAFLQDHPDRHTPQLSSWLKCLRPDASYAPLILRREVRLGVDLWHRCCGVAALVEQCWRDSLDAFSLSWLLPDKVLRVRGWRLGYGMPLGLWLGMASTSLTGHA</sequence>
<dbReference type="AlphaFoldDB" id="A0A7S2NHU1"/>
<organism evidence="1">
    <name type="scientific">Haptolina brevifila</name>
    <dbReference type="NCBI Taxonomy" id="156173"/>
    <lineage>
        <taxon>Eukaryota</taxon>
        <taxon>Haptista</taxon>
        <taxon>Haptophyta</taxon>
        <taxon>Prymnesiophyceae</taxon>
        <taxon>Prymnesiales</taxon>
        <taxon>Prymnesiaceae</taxon>
        <taxon>Haptolina</taxon>
    </lineage>
</organism>
<reference evidence="1" key="1">
    <citation type="submission" date="2021-01" db="EMBL/GenBank/DDBJ databases">
        <authorList>
            <person name="Corre E."/>
            <person name="Pelletier E."/>
            <person name="Niang G."/>
            <person name="Scheremetjew M."/>
            <person name="Finn R."/>
            <person name="Kale V."/>
            <person name="Holt S."/>
            <person name="Cochrane G."/>
            <person name="Meng A."/>
            <person name="Brown T."/>
            <person name="Cohen L."/>
        </authorList>
    </citation>
    <scope>NUCLEOTIDE SEQUENCE</scope>
    <source>
        <strain evidence="1">UTEX LB 985</strain>
    </source>
</reference>
<accession>A0A7S2NHU1</accession>
<dbReference type="EMBL" id="HBGU01076784">
    <property type="protein sequence ID" value="CAD9542018.1"/>
    <property type="molecule type" value="Transcribed_RNA"/>
</dbReference>
<gene>
    <name evidence="1" type="ORF">CBRE1094_LOCUS41868</name>
</gene>
<proteinExistence type="predicted"/>
<name>A0A7S2NHU1_9EUKA</name>